<dbReference type="EMBL" id="JACRSN010000001">
    <property type="protein sequence ID" value="MBC8532423.1"/>
    <property type="molecule type" value="Genomic_DNA"/>
</dbReference>
<evidence type="ECO:0000313" key="1">
    <source>
        <dbReference type="EMBL" id="MBC8532423.1"/>
    </source>
</evidence>
<dbReference type="Pfam" id="PF11175">
    <property type="entry name" value="DUF2961"/>
    <property type="match status" value="1"/>
</dbReference>
<evidence type="ECO:0000313" key="2">
    <source>
        <dbReference type="Proteomes" id="UP000651482"/>
    </source>
</evidence>
<accession>A0A926D6R2</accession>
<reference evidence="1" key="1">
    <citation type="submission" date="2020-08" db="EMBL/GenBank/DDBJ databases">
        <title>Genome public.</title>
        <authorList>
            <person name="Liu C."/>
            <person name="Sun Q."/>
        </authorList>
    </citation>
    <scope>NUCLEOTIDE SEQUENCE</scope>
    <source>
        <strain evidence="1">NSJ-40</strain>
    </source>
</reference>
<organism evidence="1 2">
    <name type="scientific">Yeguia hominis</name>
    <dbReference type="NCBI Taxonomy" id="2763662"/>
    <lineage>
        <taxon>Bacteria</taxon>
        <taxon>Bacillati</taxon>
        <taxon>Bacillota</taxon>
        <taxon>Clostridia</taxon>
        <taxon>Eubacteriales</taxon>
        <taxon>Yeguiaceae</taxon>
        <taxon>Yeguia</taxon>
    </lineage>
</organism>
<gene>
    <name evidence="1" type="ORF">IAG03_00070</name>
</gene>
<name>A0A926D6R2_9FIRM</name>
<sequence length="382" mass="44209">MFDNSMYSVPKNIQTRWCSPENYTGEKGKAGMTRGGRKGSAKFTFRDGEEKVLAFEKEGTGIVRRMWMTLSDFSKEVLRGVTIEFYWDQAEQPAVSVPIGDFFCHSIGRMATFKSALFTSPEGRNFTCFIPMPFRKGFKVLIRNQSGKDILQVYYDINYTLGDELDENVMYFHAWFNRENPTTIRQDYKILAKVEGRGRYLGTNIGVLCNTELYCQTWWGEGEVKIYLDGDEEYPSLCGTGSEDYLASAWGQDYFYDLYCGCPVYDSEKMELDFFRFHVADPVYFQKDIRVEVQQIGAVDTFELKYGRAELALLHETKGYSYPSVNGNYETDFVHPEEDPEFGQGLPFLYERSDDWCSCAYFYLDQPVNTLPLLSLEERLIK</sequence>
<dbReference type="Gene3D" id="2.60.120.1390">
    <property type="match status" value="1"/>
</dbReference>
<dbReference type="InterPro" id="IPR021345">
    <property type="entry name" value="DUF2961"/>
</dbReference>
<dbReference type="RefSeq" id="WP_249317587.1">
    <property type="nucleotide sequence ID" value="NZ_JACRSN010000001.1"/>
</dbReference>
<keyword evidence="2" id="KW-1185">Reference proteome</keyword>
<comment type="caution">
    <text evidence="1">The sequence shown here is derived from an EMBL/GenBank/DDBJ whole genome shotgun (WGS) entry which is preliminary data.</text>
</comment>
<protein>
    <submittedName>
        <fullName evidence="1">DUF2961 domain-containing protein</fullName>
    </submittedName>
</protein>
<proteinExistence type="predicted"/>
<dbReference type="Proteomes" id="UP000651482">
    <property type="component" value="Unassembled WGS sequence"/>
</dbReference>
<dbReference type="AlphaFoldDB" id="A0A926D6R2"/>